<dbReference type="Gene3D" id="3.30.200.20">
    <property type="entry name" value="Phosphorylase Kinase, domain 1"/>
    <property type="match status" value="1"/>
</dbReference>
<evidence type="ECO:0000259" key="5">
    <source>
        <dbReference type="PROSITE" id="PS50011"/>
    </source>
</evidence>
<dbReference type="PANTHER" id="PTHR46538:SF3">
    <property type="entry name" value="PROTEIN KINASE DOMAIN-CONTAINING PROTEIN"/>
    <property type="match status" value="1"/>
</dbReference>
<organism evidence="7 8">
    <name type="scientific">Helobdella robusta</name>
    <name type="common">Californian leech</name>
    <dbReference type="NCBI Taxonomy" id="6412"/>
    <lineage>
        <taxon>Eukaryota</taxon>
        <taxon>Metazoa</taxon>
        <taxon>Spiralia</taxon>
        <taxon>Lophotrochozoa</taxon>
        <taxon>Annelida</taxon>
        <taxon>Clitellata</taxon>
        <taxon>Hirudinea</taxon>
        <taxon>Rhynchobdellida</taxon>
        <taxon>Glossiphoniidae</taxon>
        <taxon>Helobdella</taxon>
    </lineage>
</organism>
<evidence type="ECO:0000256" key="2">
    <source>
        <dbReference type="ARBA" id="ARBA00022840"/>
    </source>
</evidence>
<dbReference type="eggNOG" id="KOG0579">
    <property type="taxonomic scope" value="Eukaryota"/>
</dbReference>
<dbReference type="OMA" id="SIRICKI"/>
<evidence type="ECO:0000256" key="3">
    <source>
        <dbReference type="PROSITE-ProRule" id="PRU10141"/>
    </source>
</evidence>
<accession>T1FG39</accession>
<evidence type="ECO:0000256" key="1">
    <source>
        <dbReference type="ARBA" id="ARBA00022741"/>
    </source>
</evidence>
<dbReference type="PROSITE" id="PS00107">
    <property type="entry name" value="PROTEIN_KINASE_ATP"/>
    <property type="match status" value="1"/>
</dbReference>
<dbReference type="HOGENOM" id="CLU_000288_63_23_1"/>
<dbReference type="SMART" id="SM00220">
    <property type="entry name" value="S_TKc"/>
    <property type="match status" value="1"/>
</dbReference>
<dbReference type="Proteomes" id="UP000015101">
    <property type="component" value="Unassembled WGS sequence"/>
</dbReference>
<dbReference type="GO" id="GO:0004674">
    <property type="term" value="F:protein serine/threonine kinase activity"/>
    <property type="evidence" value="ECO:0000318"/>
    <property type="project" value="GO_Central"/>
</dbReference>
<keyword evidence="1 3" id="KW-0547">Nucleotide-binding</keyword>
<reference evidence="8" key="1">
    <citation type="submission" date="2012-12" db="EMBL/GenBank/DDBJ databases">
        <authorList>
            <person name="Hellsten U."/>
            <person name="Grimwood J."/>
            <person name="Chapman J.A."/>
            <person name="Shapiro H."/>
            <person name="Aerts A."/>
            <person name="Otillar R.P."/>
            <person name="Terry A.Y."/>
            <person name="Boore J.L."/>
            <person name="Simakov O."/>
            <person name="Marletaz F."/>
            <person name="Cho S.-J."/>
            <person name="Edsinger-Gonzales E."/>
            <person name="Havlak P."/>
            <person name="Kuo D.-H."/>
            <person name="Larsson T."/>
            <person name="Lv J."/>
            <person name="Arendt D."/>
            <person name="Savage R."/>
            <person name="Osoegawa K."/>
            <person name="de Jong P."/>
            <person name="Lindberg D.R."/>
            <person name="Seaver E.C."/>
            <person name="Weisblat D.A."/>
            <person name="Putnam N.H."/>
            <person name="Grigoriev I.V."/>
            <person name="Rokhsar D.S."/>
        </authorList>
    </citation>
    <scope>NUCLEOTIDE SEQUENCE</scope>
</reference>
<dbReference type="RefSeq" id="XP_009028180.1">
    <property type="nucleotide sequence ID" value="XM_009029932.1"/>
</dbReference>
<keyword evidence="4" id="KW-0808">Transferase</keyword>
<dbReference type="Gene3D" id="1.10.510.10">
    <property type="entry name" value="Transferase(Phosphotransferase) domain 1"/>
    <property type="match status" value="1"/>
</dbReference>
<evidence type="ECO:0000313" key="6">
    <source>
        <dbReference type="EMBL" id="ESN93767.1"/>
    </source>
</evidence>
<dbReference type="GO" id="GO:0035556">
    <property type="term" value="P:intracellular signal transduction"/>
    <property type="evidence" value="ECO:0000318"/>
    <property type="project" value="GO_Central"/>
</dbReference>
<dbReference type="KEGG" id="hro:HELRODRAFT_180635"/>
<dbReference type="InParanoid" id="T1FG39"/>
<dbReference type="EMBL" id="AMQM01007294">
    <property type="status" value="NOT_ANNOTATED_CDS"/>
    <property type="molecule type" value="Genomic_DNA"/>
</dbReference>
<dbReference type="EMBL" id="KB097594">
    <property type="protein sequence ID" value="ESN93767.1"/>
    <property type="molecule type" value="Genomic_DNA"/>
</dbReference>
<dbReference type="GO" id="GO:0005524">
    <property type="term" value="F:ATP binding"/>
    <property type="evidence" value="ECO:0007669"/>
    <property type="project" value="UniProtKB-UniRule"/>
</dbReference>
<dbReference type="SUPFAM" id="SSF56112">
    <property type="entry name" value="Protein kinase-like (PK-like)"/>
    <property type="match status" value="1"/>
</dbReference>
<sequence>MMPIFGKLKNIFSAGSSGSSGDVKKKPNFPLIKQDADPSEFWVNVGELGDGAFGKVYKAKHKEKNQFAALKQVEITQESDLEDYSVEIDILHQCKHKNVVGLYESYLFNSKLWMYIEFCELGALDSIMLELEKPLTEQQIQYICREMTEGLDFLHQHFVIHRDLKAGNVLLTSDGGVRLADFGVSAKNSSAKQKRDSYIGTPYWPVDFYFYY</sequence>
<dbReference type="GO" id="GO:0005737">
    <property type="term" value="C:cytoplasm"/>
    <property type="evidence" value="ECO:0000318"/>
    <property type="project" value="GO_Central"/>
</dbReference>
<dbReference type="PROSITE" id="PS50011">
    <property type="entry name" value="PROTEIN_KINASE_DOM"/>
    <property type="match status" value="1"/>
</dbReference>
<dbReference type="InterPro" id="IPR011009">
    <property type="entry name" value="Kinase-like_dom_sf"/>
</dbReference>
<dbReference type="STRING" id="6412.T1FG39"/>
<dbReference type="InterPro" id="IPR051585">
    <property type="entry name" value="STE20_Ser/Thr_Kinases"/>
</dbReference>
<keyword evidence="4" id="KW-0418">Kinase</keyword>
<evidence type="ECO:0000313" key="8">
    <source>
        <dbReference type="Proteomes" id="UP000015101"/>
    </source>
</evidence>
<keyword evidence="4" id="KW-0723">Serine/threonine-protein kinase</keyword>
<comment type="similarity">
    <text evidence="4">Belongs to the protein kinase superfamily.</text>
</comment>
<dbReference type="OrthoDB" id="10027016at2759"/>
<dbReference type="PANTHER" id="PTHR46538">
    <property type="entry name" value="PROTEIN KINASE DOMAIN-CONTAINING PROTEIN"/>
    <property type="match status" value="1"/>
</dbReference>
<evidence type="ECO:0000256" key="4">
    <source>
        <dbReference type="RuleBase" id="RU000304"/>
    </source>
</evidence>
<dbReference type="PROSITE" id="PS00108">
    <property type="entry name" value="PROTEIN_KINASE_ST"/>
    <property type="match status" value="1"/>
</dbReference>
<dbReference type="InterPro" id="IPR000719">
    <property type="entry name" value="Prot_kinase_dom"/>
</dbReference>
<dbReference type="InterPro" id="IPR017441">
    <property type="entry name" value="Protein_kinase_ATP_BS"/>
</dbReference>
<feature type="domain" description="Protein kinase" evidence="5">
    <location>
        <begin position="42"/>
        <end position="212"/>
    </location>
</feature>
<reference evidence="6 8" key="2">
    <citation type="journal article" date="2013" name="Nature">
        <title>Insights into bilaterian evolution from three spiralian genomes.</title>
        <authorList>
            <person name="Simakov O."/>
            <person name="Marletaz F."/>
            <person name="Cho S.J."/>
            <person name="Edsinger-Gonzales E."/>
            <person name="Havlak P."/>
            <person name="Hellsten U."/>
            <person name="Kuo D.H."/>
            <person name="Larsson T."/>
            <person name="Lv J."/>
            <person name="Arendt D."/>
            <person name="Savage R."/>
            <person name="Osoegawa K."/>
            <person name="de Jong P."/>
            <person name="Grimwood J."/>
            <person name="Chapman J.A."/>
            <person name="Shapiro H."/>
            <person name="Aerts A."/>
            <person name="Otillar R.P."/>
            <person name="Terry A.Y."/>
            <person name="Boore J.L."/>
            <person name="Grigoriev I.V."/>
            <person name="Lindberg D.R."/>
            <person name="Seaver E.C."/>
            <person name="Weisblat D.A."/>
            <person name="Putnam N.H."/>
            <person name="Rokhsar D.S."/>
        </authorList>
    </citation>
    <scope>NUCLEOTIDE SEQUENCE</scope>
</reference>
<proteinExistence type="inferred from homology"/>
<dbReference type="AlphaFoldDB" id="T1FG39"/>
<keyword evidence="2 3" id="KW-0067">ATP-binding</keyword>
<name>T1FG39_HELRO</name>
<dbReference type="EnsemblMetazoa" id="HelroT180635">
    <property type="protein sequence ID" value="HelroP180635"/>
    <property type="gene ID" value="HelroG180635"/>
</dbReference>
<gene>
    <name evidence="7" type="primary">20207788</name>
    <name evidence="6" type="ORF">HELRODRAFT_180635</name>
</gene>
<reference evidence="7" key="3">
    <citation type="submission" date="2015-06" db="UniProtKB">
        <authorList>
            <consortium name="EnsemblMetazoa"/>
        </authorList>
    </citation>
    <scope>IDENTIFICATION</scope>
</reference>
<protein>
    <recommendedName>
        <fullName evidence="5">Protein kinase domain-containing protein</fullName>
    </recommendedName>
</protein>
<evidence type="ECO:0000313" key="7">
    <source>
        <dbReference type="EnsemblMetazoa" id="HelroP180635"/>
    </source>
</evidence>
<keyword evidence="8" id="KW-1185">Reference proteome</keyword>
<dbReference type="GeneID" id="20207788"/>
<feature type="binding site" evidence="3">
    <location>
        <position position="71"/>
    </location>
    <ligand>
        <name>ATP</name>
        <dbReference type="ChEBI" id="CHEBI:30616"/>
    </ligand>
</feature>
<dbReference type="CTD" id="20207788"/>
<dbReference type="Pfam" id="PF00069">
    <property type="entry name" value="Pkinase"/>
    <property type="match status" value="1"/>
</dbReference>
<dbReference type="InterPro" id="IPR008271">
    <property type="entry name" value="Ser/Thr_kinase_AS"/>
</dbReference>